<comment type="similarity">
    <text evidence="1">In the C-terminal section; belongs to the class-I pyridoxal-phosphate-dependent aminotransferase family.</text>
</comment>
<evidence type="ECO:0000259" key="6">
    <source>
        <dbReference type="PROSITE" id="PS50949"/>
    </source>
</evidence>
<dbReference type="PROSITE" id="PS50949">
    <property type="entry name" value="HTH_GNTR"/>
    <property type="match status" value="1"/>
</dbReference>
<dbReference type="PANTHER" id="PTHR46577:SF1">
    <property type="entry name" value="HTH-TYPE TRANSCRIPTIONAL REGULATORY PROTEIN GABR"/>
    <property type="match status" value="1"/>
</dbReference>
<proteinExistence type="inferred from homology"/>
<protein>
    <submittedName>
        <fullName evidence="7">PLP-dependent aminotransferase family protein</fullName>
    </submittedName>
</protein>
<dbReference type="CDD" id="cd00609">
    <property type="entry name" value="AAT_like"/>
    <property type="match status" value="1"/>
</dbReference>
<dbReference type="InterPro" id="IPR004839">
    <property type="entry name" value="Aminotransferase_I/II_large"/>
</dbReference>
<keyword evidence="7" id="KW-0808">Transferase</keyword>
<dbReference type="InterPro" id="IPR051446">
    <property type="entry name" value="HTH_trans_reg/aminotransferase"/>
</dbReference>
<keyword evidence="5" id="KW-0804">Transcription</keyword>
<dbReference type="Gene3D" id="1.10.10.10">
    <property type="entry name" value="Winged helix-like DNA-binding domain superfamily/Winged helix DNA-binding domain"/>
    <property type="match status" value="1"/>
</dbReference>
<accession>A0ABS8EWU6</accession>
<gene>
    <name evidence="7" type="ORF">LKD42_10430</name>
</gene>
<dbReference type="CDD" id="cd07377">
    <property type="entry name" value="WHTH_GntR"/>
    <property type="match status" value="1"/>
</dbReference>
<evidence type="ECO:0000256" key="5">
    <source>
        <dbReference type="ARBA" id="ARBA00023163"/>
    </source>
</evidence>
<dbReference type="SUPFAM" id="SSF46785">
    <property type="entry name" value="Winged helix' DNA-binding domain"/>
    <property type="match status" value="1"/>
</dbReference>
<dbReference type="InterPro" id="IPR036388">
    <property type="entry name" value="WH-like_DNA-bd_sf"/>
</dbReference>
<reference evidence="7 8" key="1">
    <citation type="submission" date="2021-10" db="EMBL/GenBank/DDBJ databases">
        <title>Anaerobic single-cell dispensing facilitates the cultivation of human gut bacteria.</title>
        <authorList>
            <person name="Afrizal A."/>
        </authorList>
    </citation>
    <scope>NUCLEOTIDE SEQUENCE [LARGE SCALE GENOMIC DNA]</scope>
    <source>
        <strain evidence="7 8">CLA-AA-H246</strain>
    </source>
</reference>
<dbReference type="InterPro" id="IPR015421">
    <property type="entry name" value="PyrdxlP-dep_Trfase_major"/>
</dbReference>
<dbReference type="Proteomes" id="UP001299235">
    <property type="component" value="Unassembled WGS sequence"/>
</dbReference>
<dbReference type="InterPro" id="IPR015424">
    <property type="entry name" value="PyrdxlP-dep_Trfase"/>
</dbReference>
<keyword evidence="4" id="KW-0238">DNA-binding</keyword>
<keyword evidence="2" id="KW-0663">Pyridoxal phosphate</keyword>
<dbReference type="Pfam" id="PF00155">
    <property type="entry name" value="Aminotran_1_2"/>
    <property type="match status" value="1"/>
</dbReference>
<keyword evidence="3" id="KW-0805">Transcription regulation</keyword>
<name>A0ABS8EWU6_9FIRM</name>
<comment type="caution">
    <text evidence="7">The sequence shown here is derived from an EMBL/GenBank/DDBJ whole genome shotgun (WGS) entry which is preliminary data.</text>
</comment>
<dbReference type="InterPro" id="IPR036390">
    <property type="entry name" value="WH_DNA-bd_sf"/>
</dbReference>
<dbReference type="Gene3D" id="3.40.640.10">
    <property type="entry name" value="Type I PLP-dependent aspartate aminotransferase-like (Major domain)"/>
    <property type="match status" value="1"/>
</dbReference>
<dbReference type="Pfam" id="PF00392">
    <property type="entry name" value="GntR"/>
    <property type="match status" value="1"/>
</dbReference>
<evidence type="ECO:0000313" key="7">
    <source>
        <dbReference type="EMBL" id="MCC2149666.1"/>
    </source>
</evidence>
<evidence type="ECO:0000256" key="2">
    <source>
        <dbReference type="ARBA" id="ARBA00022898"/>
    </source>
</evidence>
<keyword evidence="7" id="KW-0032">Aminotransferase</keyword>
<evidence type="ECO:0000256" key="3">
    <source>
        <dbReference type="ARBA" id="ARBA00023015"/>
    </source>
</evidence>
<dbReference type="InterPro" id="IPR000524">
    <property type="entry name" value="Tscrpt_reg_HTH_GntR"/>
</dbReference>
<evidence type="ECO:0000256" key="1">
    <source>
        <dbReference type="ARBA" id="ARBA00005384"/>
    </source>
</evidence>
<dbReference type="RefSeq" id="WP_248835663.1">
    <property type="nucleotide sequence ID" value="NZ_JAJEQE010000037.1"/>
</dbReference>
<dbReference type="SUPFAM" id="SSF53383">
    <property type="entry name" value="PLP-dependent transferases"/>
    <property type="match status" value="1"/>
</dbReference>
<evidence type="ECO:0000256" key="4">
    <source>
        <dbReference type="ARBA" id="ARBA00023125"/>
    </source>
</evidence>
<feature type="domain" description="HTH gntR-type" evidence="6">
    <location>
        <begin position="12"/>
        <end position="80"/>
    </location>
</feature>
<dbReference type="GO" id="GO:0008483">
    <property type="term" value="F:transaminase activity"/>
    <property type="evidence" value="ECO:0007669"/>
    <property type="project" value="UniProtKB-KW"/>
</dbReference>
<sequence length="465" mass="53278">MLTYSFANTGSDSMYEYLYKCIRNDITQGKIKAGEKLPSKRTFAKNLGISVITVENAYGQLLAEGYIYSMPKRGFYVSDLSSATMEKKKVRKEQLTLTGGATSYFADFSSNQTDSEIFPFTIWSKTVREVLNDNQKQLMINPPCGGILELRQAIARYLKEFRAMQVEPEQIIIGAGTEYLHGLLIQLLGNHRIYGVENPGYHKIARIYENMKVEYAKISLDKEGISVRELEEKRVDVIHTSPSHHFPTGIVMPVSRRYELLGWAAKSPDHYIIEDDYDSELRLTGKPFPTLQSIDVSDRVIYMNTFTKTLASTVRISYMVLPPTLTEIFYQKLSFYSCTVSNFEQYTLAKFMENGSFEKHINRLRNYYQTKRDAILQVFQKEPLGKYVTIREEGAGVHFLMQIHTEKSEGEIVTEAKGKGIKLAPLSHYFDGKEEGNFENMYVINYSSVDLTNIEKAAQILYRLL</sequence>
<dbReference type="EMBL" id="JAJEQE010000037">
    <property type="protein sequence ID" value="MCC2149666.1"/>
    <property type="molecule type" value="Genomic_DNA"/>
</dbReference>
<evidence type="ECO:0000313" key="8">
    <source>
        <dbReference type="Proteomes" id="UP001299235"/>
    </source>
</evidence>
<dbReference type="PANTHER" id="PTHR46577">
    <property type="entry name" value="HTH-TYPE TRANSCRIPTIONAL REGULATORY PROTEIN GABR"/>
    <property type="match status" value="1"/>
</dbReference>
<organism evidence="7 8">
    <name type="scientific">Hominisplanchenecus faecis</name>
    <dbReference type="NCBI Taxonomy" id="2885351"/>
    <lineage>
        <taxon>Bacteria</taxon>
        <taxon>Bacillati</taxon>
        <taxon>Bacillota</taxon>
        <taxon>Clostridia</taxon>
        <taxon>Lachnospirales</taxon>
        <taxon>Lachnospiraceae</taxon>
        <taxon>Hominisplanchenecus</taxon>
    </lineage>
</organism>
<dbReference type="SMART" id="SM00345">
    <property type="entry name" value="HTH_GNTR"/>
    <property type="match status" value="1"/>
</dbReference>
<keyword evidence="8" id="KW-1185">Reference proteome</keyword>